<dbReference type="InterPro" id="IPR019225">
    <property type="entry name" value="DUF2155"/>
</dbReference>
<proteinExistence type="predicted"/>
<dbReference type="Proteomes" id="UP000009881">
    <property type="component" value="Unassembled WGS sequence"/>
</dbReference>
<gene>
    <name evidence="2" type="ORF">C882_4109</name>
</gene>
<feature type="region of interest" description="Disordered" evidence="1">
    <location>
        <begin position="70"/>
        <end position="100"/>
    </location>
</feature>
<dbReference type="AlphaFoldDB" id="K9GZQ2"/>
<dbReference type="STRING" id="1238182.C882_4109"/>
<evidence type="ECO:0008006" key="4">
    <source>
        <dbReference type="Google" id="ProtNLM"/>
    </source>
</evidence>
<evidence type="ECO:0000313" key="2">
    <source>
        <dbReference type="EMBL" id="EKV30772.1"/>
    </source>
</evidence>
<organism evidence="2 3">
    <name type="scientific">Caenispirillum salinarum AK4</name>
    <dbReference type="NCBI Taxonomy" id="1238182"/>
    <lineage>
        <taxon>Bacteria</taxon>
        <taxon>Pseudomonadati</taxon>
        <taxon>Pseudomonadota</taxon>
        <taxon>Alphaproteobacteria</taxon>
        <taxon>Rhodospirillales</taxon>
        <taxon>Novispirillaceae</taxon>
        <taxon>Caenispirillum</taxon>
    </lineage>
</organism>
<reference evidence="2 3" key="1">
    <citation type="journal article" date="2013" name="Genome Announc.">
        <title>Draft Genome Sequence of an Alphaproteobacterium, Caenispirillum salinarum AK4(T), Isolated from a Solar Saltern.</title>
        <authorList>
            <person name="Khatri I."/>
            <person name="Singh A."/>
            <person name="Korpole S."/>
            <person name="Pinnaka A.K."/>
            <person name="Subramanian S."/>
        </authorList>
    </citation>
    <scope>NUCLEOTIDE SEQUENCE [LARGE SCALE GENOMIC DNA]</scope>
    <source>
        <strain evidence="2 3">AK4</strain>
    </source>
</reference>
<keyword evidence="3" id="KW-1185">Reference proteome</keyword>
<accession>K9GZQ2</accession>
<name>K9GZQ2_9PROT</name>
<dbReference type="Pfam" id="PF09923">
    <property type="entry name" value="DUF2155"/>
    <property type="match status" value="1"/>
</dbReference>
<evidence type="ECO:0000256" key="1">
    <source>
        <dbReference type="SAM" id="MobiDB-lite"/>
    </source>
</evidence>
<protein>
    <recommendedName>
        <fullName evidence="4">DUF2155 domain-containing protein</fullName>
    </recommendedName>
</protein>
<sequence>MTPDEFVPQQVAVLGALDKITARERELIIPVGTSDQFQGLAVMVRTCQRTTVSTTPQSAAFLEISDESVIKRGRRPTDGASASGDVPAPEQVSTDDSPDAPPHLFTGWMFSASPSVSAMEHPVYDIVLKGCRASAPQVAVAPLPTRKHGVRSAAVPLPGLKPATPADPTMTQTAQRPEETG</sequence>
<dbReference type="EMBL" id="ANHY01000007">
    <property type="protein sequence ID" value="EKV30772.1"/>
    <property type="molecule type" value="Genomic_DNA"/>
</dbReference>
<dbReference type="eggNOG" id="COG4765">
    <property type="taxonomic scope" value="Bacteria"/>
</dbReference>
<feature type="region of interest" description="Disordered" evidence="1">
    <location>
        <begin position="145"/>
        <end position="181"/>
    </location>
</feature>
<comment type="caution">
    <text evidence="2">The sequence shown here is derived from an EMBL/GenBank/DDBJ whole genome shotgun (WGS) entry which is preliminary data.</text>
</comment>
<evidence type="ECO:0000313" key="3">
    <source>
        <dbReference type="Proteomes" id="UP000009881"/>
    </source>
</evidence>